<dbReference type="EMBL" id="FOFB01000012">
    <property type="protein sequence ID" value="SEQ60048.1"/>
    <property type="molecule type" value="Genomic_DNA"/>
</dbReference>
<dbReference type="RefSeq" id="WP_090168862.1">
    <property type="nucleotide sequence ID" value="NZ_FOFB01000012.1"/>
</dbReference>
<keyword evidence="7" id="KW-0051">Antiviral defense</keyword>
<dbReference type="GO" id="GO:0046872">
    <property type="term" value="F:metal ion binding"/>
    <property type="evidence" value="ECO:0007669"/>
    <property type="project" value="UniProtKB-KW"/>
</dbReference>
<evidence type="ECO:0000256" key="2">
    <source>
        <dbReference type="ARBA" id="ARBA00022679"/>
    </source>
</evidence>
<dbReference type="OrthoDB" id="9780724at2"/>
<evidence type="ECO:0000313" key="11">
    <source>
        <dbReference type="EMBL" id="SEQ60048.1"/>
    </source>
</evidence>
<keyword evidence="5" id="KW-0460">Magnesium</keyword>
<dbReference type="InterPro" id="IPR051083">
    <property type="entry name" value="GrpII_Intron_Splice-Mob/Def"/>
</dbReference>
<keyword evidence="6 11" id="KW-0695">RNA-directed DNA polymerase</keyword>
<evidence type="ECO:0000256" key="6">
    <source>
        <dbReference type="ARBA" id="ARBA00022918"/>
    </source>
</evidence>
<evidence type="ECO:0000256" key="3">
    <source>
        <dbReference type="ARBA" id="ARBA00022695"/>
    </source>
</evidence>
<accession>A0A1H9HCR5</accession>
<evidence type="ECO:0000256" key="1">
    <source>
        <dbReference type="ARBA" id="ARBA00012493"/>
    </source>
</evidence>
<dbReference type="GO" id="GO:0003964">
    <property type="term" value="F:RNA-directed DNA polymerase activity"/>
    <property type="evidence" value="ECO:0007669"/>
    <property type="project" value="UniProtKB-KW"/>
</dbReference>
<dbReference type="GO" id="GO:0003723">
    <property type="term" value="F:RNA binding"/>
    <property type="evidence" value="ECO:0007669"/>
    <property type="project" value="InterPro"/>
</dbReference>
<dbReference type="PANTHER" id="PTHR34047">
    <property type="entry name" value="NUCLEAR INTRON MATURASE 1, MITOCHONDRIAL-RELATED"/>
    <property type="match status" value="1"/>
</dbReference>
<dbReference type="InterPro" id="IPR043128">
    <property type="entry name" value="Rev_trsase/Diguanyl_cyclase"/>
</dbReference>
<protein>
    <recommendedName>
        <fullName evidence="1">RNA-directed DNA polymerase</fullName>
        <ecNumber evidence="1">2.7.7.49</ecNumber>
    </recommendedName>
</protein>
<dbReference type="EC" id="2.7.7.49" evidence="1"/>
<dbReference type="GO" id="GO:0051607">
    <property type="term" value="P:defense response to virus"/>
    <property type="evidence" value="ECO:0007669"/>
    <property type="project" value="UniProtKB-KW"/>
</dbReference>
<reference evidence="12" key="1">
    <citation type="submission" date="2016-10" db="EMBL/GenBank/DDBJ databases">
        <authorList>
            <person name="Varghese N."/>
            <person name="Submissions S."/>
        </authorList>
    </citation>
    <scope>NUCLEOTIDE SEQUENCE [LARGE SCALE GENOMIC DNA]</scope>
    <source>
        <strain evidence="12">DSM 24740</strain>
    </source>
</reference>
<evidence type="ECO:0000259" key="10">
    <source>
        <dbReference type="PROSITE" id="PS50878"/>
    </source>
</evidence>
<comment type="catalytic activity">
    <reaction evidence="9">
        <text>DNA(n) + a 2'-deoxyribonucleoside 5'-triphosphate = DNA(n+1) + diphosphate</text>
        <dbReference type="Rhea" id="RHEA:22508"/>
        <dbReference type="Rhea" id="RHEA-COMP:17339"/>
        <dbReference type="Rhea" id="RHEA-COMP:17340"/>
        <dbReference type="ChEBI" id="CHEBI:33019"/>
        <dbReference type="ChEBI" id="CHEBI:61560"/>
        <dbReference type="ChEBI" id="CHEBI:173112"/>
        <dbReference type="EC" id="2.7.7.49"/>
    </reaction>
</comment>
<dbReference type="AlphaFoldDB" id="A0A1H9HCR5"/>
<evidence type="ECO:0000256" key="8">
    <source>
        <dbReference type="ARBA" id="ARBA00034120"/>
    </source>
</evidence>
<gene>
    <name evidence="11" type="ORF">SAMN05444359_112105</name>
</gene>
<comment type="similarity">
    <text evidence="8">Belongs to the bacterial reverse transcriptase family.</text>
</comment>
<evidence type="ECO:0000256" key="4">
    <source>
        <dbReference type="ARBA" id="ARBA00022723"/>
    </source>
</evidence>
<dbReference type="Proteomes" id="UP000199021">
    <property type="component" value="Unassembled WGS sequence"/>
</dbReference>
<dbReference type="InterPro" id="IPR000123">
    <property type="entry name" value="Reverse_transcriptase_msDNA"/>
</dbReference>
<proteinExistence type="inferred from homology"/>
<keyword evidence="4" id="KW-0479">Metal-binding</keyword>
<dbReference type="InParanoid" id="A0A1H9HCR5"/>
<dbReference type="CDD" id="cd03487">
    <property type="entry name" value="RT_Bac_retron_II"/>
    <property type="match status" value="1"/>
</dbReference>
<evidence type="ECO:0000256" key="7">
    <source>
        <dbReference type="ARBA" id="ARBA00023118"/>
    </source>
</evidence>
<feature type="domain" description="Reverse transcriptase" evidence="10">
    <location>
        <begin position="33"/>
        <end position="257"/>
    </location>
</feature>
<keyword evidence="2" id="KW-0808">Transferase</keyword>
<name>A0A1H9HCR5_9BACT</name>
<dbReference type="STRING" id="478744.SAMN05444359_112105"/>
<dbReference type="Pfam" id="PF00078">
    <property type="entry name" value="RVT_1"/>
    <property type="match status" value="1"/>
</dbReference>
<dbReference type="InterPro" id="IPR000477">
    <property type="entry name" value="RT_dom"/>
</dbReference>
<evidence type="ECO:0000256" key="5">
    <source>
        <dbReference type="ARBA" id="ARBA00022842"/>
    </source>
</evidence>
<dbReference type="PROSITE" id="PS50878">
    <property type="entry name" value="RT_POL"/>
    <property type="match status" value="1"/>
</dbReference>
<dbReference type="InterPro" id="IPR043502">
    <property type="entry name" value="DNA/RNA_pol_sf"/>
</dbReference>
<keyword evidence="12" id="KW-1185">Reference proteome</keyword>
<evidence type="ECO:0000313" key="12">
    <source>
        <dbReference type="Proteomes" id="UP000199021"/>
    </source>
</evidence>
<dbReference type="Gene3D" id="3.30.70.270">
    <property type="match status" value="1"/>
</dbReference>
<evidence type="ECO:0000256" key="9">
    <source>
        <dbReference type="ARBA" id="ARBA00048173"/>
    </source>
</evidence>
<keyword evidence="3" id="KW-0548">Nucleotidyltransferase</keyword>
<dbReference type="PRINTS" id="PR00866">
    <property type="entry name" value="RNADNAPOLMS"/>
</dbReference>
<dbReference type="SUPFAM" id="SSF56672">
    <property type="entry name" value="DNA/RNA polymerases"/>
    <property type="match status" value="1"/>
</dbReference>
<sequence>MAKKVSIYELRRRANSFLACKGTLDLARHWRVDNVRLAVLAIEPEYREFRIPKKKPGTFREIEDPRPKLKAILRKLNRDLQAVYYFQRSPAAYGFLTSPARDPDPRNILTNAQQHLGAKWLMNVDMRDFFHQIETHEVAELFRQPPFSFPKATAKLLAGLTTYKGRLPMGAPTSPILSNWYAIPLDKTLTEFARQREWTYTRYADDITFSSKTSPIKFEDVGRVNVLVRGRELELNHNKTVIYPPDAPGKEVTGLIVGAEQVQLSSEFLAKVKDGLRRLNDVVDTKYLMPSGRLAKTPWVEEIAQQVRGLVSFAQKVLPPADPLGMELEEAYATALAPPQNYGPVSWLEFGYLDFRIDTNPDQIK</sequence>
<organism evidence="11 12">
    <name type="scientific">Neolewinella agarilytica</name>
    <dbReference type="NCBI Taxonomy" id="478744"/>
    <lineage>
        <taxon>Bacteria</taxon>
        <taxon>Pseudomonadati</taxon>
        <taxon>Bacteroidota</taxon>
        <taxon>Saprospiria</taxon>
        <taxon>Saprospirales</taxon>
        <taxon>Lewinellaceae</taxon>
        <taxon>Neolewinella</taxon>
    </lineage>
</organism>
<dbReference type="PANTHER" id="PTHR34047:SF7">
    <property type="entry name" value="RNA-DIRECTED DNA POLYMERASE"/>
    <property type="match status" value="1"/>
</dbReference>